<gene>
    <name evidence="1" type="ORF">pdam_00000354</name>
</gene>
<dbReference type="EMBL" id="RCHS01001413">
    <property type="protein sequence ID" value="RMX53627.1"/>
    <property type="molecule type" value="Genomic_DNA"/>
</dbReference>
<evidence type="ECO:0000313" key="2">
    <source>
        <dbReference type="Proteomes" id="UP000275408"/>
    </source>
</evidence>
<accession>A0A3M6UJ01</accession>
<dbReference type="Proteomes" id="UP000275408">
    <property type="component" value="Unassembled WGS sequence"/>
</dbReference>
<name>A0A3M6UJ01_POCDA</name>
<evidence type="ECO:0000313" key="1">
    <source>
        <dbReference type="EMBL" id="RMX53627.1"/>
    </source>
</evidence>
<keyword evidence="2" id="KW-1185">Reference proteome</keyword>
<comment type="caution">
    <text evidence="1">The sequence shown here is derived from an EMBL/GenBank/DDBJ whole genome shotgun (WGS) entry which is preliminary data.</text>
</comment>
<reference evidence="1 2" key="1">
    <citation type="journal article" date="2018" name="Sci. Rep.">
        <title>Comparative analysis of the Pocillopora damicornis genome highlights role of immune system in coral evolution.</title>
        <authorList>
            <person name="Cunning R."/>
            <person name="Bay R.A."/>
            <person name="Gillette P."/>
            <person name="Baker A.C."/>
            <person name="Traylor-Knowles N."/>
        </authorList>
    </citation>
    <scope>NUCLEOTIDE SEQUENCE [LARGE SCALE GENOMIC DNA]</scope>
    <source>
        <strain evidence="1">RSMAS</strain>
        <tissue evidence="1">Whole animal</tissue>
    </source>
</reference>
<proteinExistence type="predicted"/>
<dbReference type="AlphaFoldDB" id="A0A3M6UJ01"/>
<protein>
    <submittedName>
        <fullName evidence="1">Uncharacterized protein</fullName>
    </submittedName>
</protein>
<organism evidence="1 2">
    <name type="scientific">Pocillopora damicornis</name>
    <name type="common">Cauliflower coral</name>
    <name type="synonym">Millepora damicornis</name>
    <dbReference type="NCBI Taxonomy" id="46731"/>
    <lineage>
        <taxon>Eukaryota</taxon>
        <taxon>Metazoa</taxon>
        <taxon>Cnidaria</taxon>
        <taxon>Anthozoa</taxon>
        <taxon>Hexacorallia</taxon>
        <taxon>Scleractinia</taxon>
        <taxon>Astrocoeniina</taxon>
        <taxon>Pocilloporidae</taxon>
        <taxon>Pocillopora</taxon>
    </lineage>
</organism>
<sequence length="89" mass="10442">MIIAIQECYVPMLYMHTKIPQTNITKTIWQTVRRITNEILGAKGLTCDETMLYPYNALHNYRITLPQHAPDPMTQQENMSYWEKNLAPT</sequence>